<proteinExistence type="predicted"/>
<name>A0A482VN57_ASBVE</name>
<reference evidence="1 2" key="1">
    <citation type="submission" date="2017-03" db="EMBL/GenBank/DDBJ databases">
        <title>Genome of the blue death feigning beetle - Asbolus verrucosus.</title>
        <authorList>
            <person name="Rider S.D."/>
        </authorList>
    </citation>
    <scope>NUCLEOTIDE SEQUENCE [LARGE SCALE GENOMIC DNA]</scope>
    <source>
        <strain evidence="1">Butters</strain>
        <tissue evidence="1">Head and leg muscle</tissue>
    </source>
</reference>
<dbReference type="Proteomes" id="UP000292052">
    <property type="component" value="Unassembled WGS sequence"/>
</dbReference>
<dbReference type="OrthoDB" id="30289at2759"/>
<keyword evidence="2" id="KW-1185">Reference proteome</keyword>
<gene>
    <name evidence="1" type="ORF">BDFB_008172</name>
</gene>
<evidence type="ECO:0000313" key="2">
    <source>
        <dbReference type="Proteomes" id="UP000292052"/>
    </source>
</evidence>
<evidence type="ECO:0000313" key="1">
    <source>
        <dbReference type="EMBL" id="RZC34116.1"/>
    </source>
</evidence>
<dbReference type="EMBL" id="QDEB01082877">
    <property type="protein sequence ID" value="RZC34116.1"/>
    <property type="molecule type" value="Genomic_DNA"/>
</dbReference>
<organism evidence="1 2">
    <name type="scientific">Asbolus verrucosus</name>
    <name type="common">Desert ironclad beetle</name>
    <dbReference type="NCBI Taxonomy" id="1661398"/>
    <lineage>
        <taxon>Eukaryota</taxon>
        <taxon>Metazoa</taxon>
        <taxon>Ecdysozoa</taxon>
        <taxon>Arthropoda</taxon>
        <taxon>Hexapoda</taxon>
        <taxon>Insecta</taxon>
        <taxon>Pterygota</taxon>
        <taxon>Neoptera</taxon>
        <taxon>Endopterygota</taxon>
        <taxon>Coleoptera</taxon>
        <taxon>Polyphaga</taxon>
        <taxon>Cucujiformia</taxon>
        <taxon>Tenebrionidae</taxon>
        <taxon>Pimeliinae</taxon>
        <taxon>Asbolus</taxon>
    </lineage>
</organism>
<protein>
    <submittedName>
        <fullName evidence="1">Zinc finger protein 407-like</fullName>
    </submittedName>
</protein>
<feature type="non-terminal residue" evidence="1">
    <location>
        <position position="1"/>
    </location>
</feature>
<accession>A0A482VN57</accession>
<dbReference type="AlphaFoldDB" id="A0A482VN57"/>
<sequence length="141" mass="15658">NFAKEFKAHLVTQHPEIFKTGREAASYIAGIYDGQDDCTELPVTVSNNEEQVMAEKDQNQPKIIIVQQVDKDPIVAASTSKDTNEEGNTDEIFPMFIVSKDETISADNLTETWNVVGSYDVEESGALVPFNSDNVLFQGHF</sequence>
<comment type="caution">
    <text evidence="1">The sequence shown here is derived from an EMBL/GenBank/DDBJ whole genome shotgun (WGS) entry which is preliminary data.</text>
</comment>